<evidence type="ECO:0000313" key="3">
    <source>
        <dbReference type="Proteomes" id="UP000254266"/>
    </source>
</evidence>
<dbReference type="SMART" id="SM01321">
    <property type="entry name" value="Y1_Tnp"/>
    <property type="match status" value="1"/>
</dbReference>
<dbReference type="InterPro" id="IPR036515">
    <property type="entry name" value="Transposase_17_sf"/>
</dbReference>
<proteinExistence type="predicted"/>
<sequence>MARKKRFNLIGIPQHVIQRGNNREPCFYQRDDYSRYLNILEKTAVKFDCKIHAYVLMTNHVHLLVTPMDEHSVSEMMQSLGSQYVRFFNKKHNRTGSLWEGRFKSSLVDSDAYLFTCMRYIELNPVRANMVKHPAEYPWSSYAVNAQGIKNAVKEKHPVYLSLNSNEKLRLKSYRDLFKQHIDEDVIDDIRSSLNHELVLGRSYFKDRIDEITLRQTRKGKVGRPKVEDERGVYIVNY</sequence>
<protein>
    <submittedName>
        <fullName evidence="2">Transposase</fullName>
    </submittedName>
</protein>
<keyword evidence="3" id="KW-1185">Reference proteome</keyword>
<evidence type="ECO:0000259" key="1">
    <source>
        <dbReference type="SMART" id="SM01321"/>
    </source>
</evidence>
<dbReference type="Proteomes" id="UP000254266">
    <property type="component" value="Unassembled WGS sequence"/>
</dbReference>
<dbReference type="InterPro" id="IPR002686">
    <property type="entry name" value="Transposase_17"/>
</dbReference>
<dbReference type="PANTHER" id="PTHR34322">
    <property type="entry name" value="TRANSPOSASE, Y1_TNP DOMAIN-CONTAINING"/>
    <property type="match status" value="1"/>
</dbReference>
<dbReference type="EMBL" id="QFXC01000008">
    <property type="protein sequence ID" value="RDH83870.1"/>
    <property type="molecule type" value="Genomic_DNA"/>
</dbReference>
<dbReference type="Gene3D" id="3.30.70.1290">
    <property type="entry name" value="Transposase IS200-like"/>
    <property type="match status" value="1"/>
</dbReference>
<dbReference type="GO" id="GO:0003677">
    <property type="term" value="F:DNA binding"/>
    <property type="evidence" value="ECO:0007669"/>
    <property type="project" value="InterPro"/>
</dbReference>
<gene>
    <name evidence="2" type="ORF">DIZ80_06970</name>
</gene>
<feature type="domain" description="Transposase IS200-like" evidence="1">
    <location>
        <begin position="9"/>
        <end position="124"/>
    </location>
</feature>
<comment type="caution">
    <text evidence="2">The sequence shown here is derived from an EMBL/GenBank/DDBJ whole genome shotgun (WGS) entry which is preliminary data.</text>
</comment>
<organism evidence="2 3">
    <name type="scientific">endosymbiont of Galathealinum brachiosum</name>
    <dbReference type="NCBI Taxonomy" id="2200906"/>
    <lineage>
        <taxon>Bacteria</taxon>
        <taxon>Pseudomonadati</taxon>
        <taxon>Pseudomonadota</taxon>
        <taxon>Gammaproteobacteria</taxon>
        <taxon>sulfur-oxidizing symbionts</taxon>
    </lineage>
</organism>
<name>A0A370DH53_9GAMM</name>
<dbReference type="AlphaFoldDB" id="A0A370DH53"/>
<dbReference type="PANTHER" id="PTHR34322:SF2">
    <property type="entry name" value="TRANSPOSASE IS200-LIKE DOMAIN-CONTAINING PROTEIN"/>
    <property type="match status" value="1"/>
</dbReference>
<dbReference type="GO" id="GO:0004803">
    <property type="term" value="F:transposase activity"/>
    <property type="evidence" value="ECO:0007669"/>
    <property type="project" value="InterPro"/>
</dbReference>
<dbReference type="SUPFAM" id="SSF143422">
    <property type="entry name" value="Transposase IS200-like"/>
    <property type="match status" value="1"/>
</dbReference>
<dbReference type="Pfam" id="PF01797">
    <property type="entry name" value="Y1_Tnp"/>
    <property type="match status" value="1"/>
</dbReference>
<accession>A0A370DH53</accession>
<reference evidence="2 3" key="1">
    <citation type="journal article" date="2018" name="ISME J.">
        <title>Endosymbiont genomes yield clues of tubeworm success.</title>
        <authorList>
            <person name="Li Y."/>
            <person name="Liles M.R."/>
            <person name="Halanych K.M."/>
        </authorList>
    </citation>
    <scope>NUCLEOTIDE SEQUENCE [LARGE SCALE GENOMIC DNA]</scope>
    <source>
        <strain evidence="2">A1464</strain>
    </source>
</reference>
<evidence type="ECO:0000313" key="2">
    <source>
        <dbReference type="EMBL" id="RDH83870.1"/>
    </source>
</evidence>
<dbReference type="GO" id="GO:0006313">
    <property type="term" value="P:DNA transposition"/>
    <property type="evidence" value="ECO:0007669"/>
    <property type="project" value="InterPro"/>
</dbReference>